<evidence type="ECO:0000313" key="17">
    <source>
        <dbReference type="EMBL" id="SEW08351.1"/>
    </source>
</evidence>
<evidence type="ECO:0000256" key="16">
    <source>
        <dbReference type="PIRSR" id="PIRSR006468-1"/>
    </source>
</evidence>
<evidence type="ECO:0000256" key="8">
    <source>
        <dbReference type="ARBA" id="ARBA00022576"/>
    </source>
</evidence>
<evidence type="ECO:0000256" key="4">
    <source>
        <dbReference type="ARBA" id="ARBA00004931"/>
    </source>
</evidence>
<evidence type="ECO:0000256" key="5">
    <source>
        <dbReference type="ARBA" id="ARBA00005072"/>
    </source>
</evidence>
<dbReference type="InterPro" id="IPR036038">
    <property type="entry name" value="Aminotransferase-like"/>
</dbReference>
<dbReference type="InterPro" id="IPR033939">
    <property type="entry name" value="BCAT_family"/>
</dbReference>
<dbReference type="PANTHER" id="PTHR11825:SF44">
    <property type="entry name" value="BRANCHED-CHAIN-AMINO-ACID AMINOTRANSFERASE"/>
    <property type="match status" value="1"/>
</dbReference>
<keyword evidence="11" id="KW-0663">Pyridoxal phosphate</keyword>
<evidence type="ECO:0000256" key="15">
    <source>
        <dbReference type="ARBA" id="ARBA00049229"/>
    </source>
</evidence>
<evidence type="ECO:0000313" key="18">
    <source>
        <dbReference type="Proteomes" id="UP000199437"/>
    </source>
</evidence>
<evidence type="ECO:0000256" key="2">
    <source>
        <dbReference type="ARBA" id="ARBA00003109"/>
    </source>
</evidence>
<dbReference type="UniPathway" id="UPA00047">
    <property type="reaction ID" value="UER00058"/>
</dbReference>
<dbReference type="PIRSF" id="PIRSF006468">
    <property type="entry name" value="BCAT1"/>
    <property type="match status" value="1"/>
</dbReference>
<gene>
    <name evidence="17" type="ORF">SAMN05216290_1666</name>
</gene>
<dbReference type="PANTHER" id="PTHR11825">
    <property type="entry name" value="SUBGROUP IIII AMINOTRANSFERASE"/>
    <property type="match status" value="1"/>
</dbReference>
<dbReference type="NCBIfam" id="NF009897">
    <property type="entry name" value="PRK13357.1"/>
    <property type="match status" value="1"/>
</dbReference>
<comment type="similarity">
    <text evidence="6">Belongs to the class-IV pyridoxal-phosphate-dependent aminotransferase family.</text>
</comment>
<dbReference type="OrthoDB" id="9804984at2"/>
<dbReference type="STRING" id="1267423.SAMN05216290_1666"/>
<comment type="catalytic activity">
    <reaction evidence="15">
        <text>L-leucine + 2-oxoglutarate = 4-methyl-2-oxopentanoate + L-glutamate</text>
        <dbReference type="Rhea" id="RHEA:18321"/>
        <dbReference type="ChEBI" id="CHEBI:16810"/>
        <dbReference type="ChEBI" id="CHEBI:17865"/>
        <dbReference type="ChEBI" id="CHEBI:29985"/>
        <dbReference type="ChEBI" id="CHEBI:57427"/>
        <dbReference type="EC" id="2.6.1.42"/>
    </reaction>
</comment>
<dbReference type="UniPathway" id="UPA00048">
    <property type="reaction ID" value="UER00073"/>
</dbReference>
<dbReference type="GeneID" id="99986390"/>
<comment type="catalytic activity">
    <reaction evidence="14">
        <text>L-isoleucine + 2-oxoglutarate = (S)-3-methyl-2-oxopentanoate + L-glutamate</text>
        <dbReference type="Rhea" id="RHEA:24801"/>
        <dbReference type="ChEBI" id="CHEBI:16810"/>
        <dbReference type="ChEBI" id="CHEBI:29985"/>
        <dbReference type="ChEBI" id="CHEBI:35146"/>
        <dbReference type="ChEBI" id="CHEBI:58045"/>
        <dbReference type="EC" id="2.6.1.42"/>
    </reaction>
</comment>
<accession>A0A1I0P206</accession>
<dbReference type="Gene3D" id="3.30.470.10">
    <property type="match status" value="1"/>
</dbReference>
<evidence type="ECO:0000256" key="14">
    <source>
        <dbReference type="ARBA" id="ARBA00048798"/>
    </source>
</evidence>
<keyword evidence="9" id="KW-0028">Amino-acid biosynthesis</keyword>
<dbReference type="GO" id="GO:0009097">
    <property type="term" value="P:isoleucine biosynthetic process"/>
    <property type="evidence" value="ECO:0007669"/>
    <property type="project" value="UniProtKB-UniPathway"/>
</dbReference>
<evidence type="ECO:0000256" key="6">
    <source>
        <dbReference type="ARBA" id="ARBA00009320"/>
    </source>
</evidence>
<dbReference type="Pfam" id="PF01063">
    <property type="entry name" value="Aminotran_4"/>
    <property type="match status" value="1"/>
</dbReference>
<dbReference type="Gene3D" id="3.20.10.10">
    <property type="entry name" value="D-amino Acid Aminotransferase, subunit A, domain 2"/>
    <property type="match status" value="1"/>
</dbReference>
<dbReference type="Proteomes" id="UP000199437">
    <property type="component" value="Unassembled WGS sequence"/>
</dbReference>
<dbReference type="GO" id="GO:0009098">
    <property type="term" value="P:L-leucine biosynthetic process"/>
    <property type="evidence" value="ECO:0007669"/>
    <property type="project" value="UniProtKB-UniPathway"/>
</dbReference>
<comment type="pathway">
    <text evidence="3">Amino-acid biosynthesis; L-isoleucine biosynthesis; L-isoleucine from 2-oxobutanoate: step 4/4.</text>
</comment>
<keyword evidence="10 17" id="KW-0808">Transferase</keyword>
<name>A0A1I0P206_9BACT</name>
<dbReference type="InterPro" id="IPR043131">
    <property type="entry name" value="BCAT-like_N"/>
</dbReference>
<dbReference type="RefSeq" id="WP_090258034.1">
    <property type="nucleotide sequence ID" value="NZ_FOIR01000001.1"/>
</dbReference>
<dbReference type="CDD" id="cd01557">
    <property type="entry name" value="BCAT_beta_family"/>
    <property type="match status" value="1"/>
</dbReference>
<organism evidence="17 18">
    <name type="scientific">Roseivirga pacifica</name>
    <dbReference type="NCBI Taxonomy" id="1267423"/>
    <lineage>
        <taxon>Bacteria</taxon>
        <taxon>Pseudomonadati</taxon>
        <taxon>Bacteroidota</taxon>
        <taxon>Cytophagia</taxon>
        <taxon>Cytophagales</taxon>
        <taxon>Roseivirgaceae</taxon>
        <taxon>Roseivirga</taxon>
    </lineage>
</organism>
<dbReference type="InterPro" id="IPR001544">
    <property type="entry name" value="Aminotrans_IV"/>
</dbReference>
<dbReference type="GO" id="GO:0004084">
    <property type="term" value="F:branched-chain-amino-acid transaminase activity"/>
    <property type="evidence" value="ECO:0007669"/>
    <property type="project" value="UniProtKB-EC"/>
</dbReference>
<dbReference type="AlphaFoldDB" id="A0A1I0P206"/>
<comment type="pathway">
    <text evidence="5">Amino-acid biosynthesis; L-leucine biosynthesis; L-leucine from 3-methyl-2-oxobutanoate: step 4/4.</text>
</comment>
<comment type="catalytic activity">
    <reaction evidence="13">
        <text>L-valine + 2-oxoglutarate = 3-methyl-2-oxobutanoate + L-glutamate</text>
        <dbReference type="Rhea" id="RHEA:24813"/>
        <dbReference type="ChEBI" id="CHEBI:11851"/>
        <dbReference type="ChEBI" id="CHEBI:16810"/>
        <dbReference type="ChEBI" id="CHEBI:29985"/>
        <dbReference type="ChEBI" id="CHEBI:57762"/>
        <dbReference type="EC" id="2.6.1.42"/>
    </reaction>
</comment>
<dbReference type="EC" id="2.6.1.42" evidence="7"/>
<protein>
    <recommendedName>
        <fullName evidence="7">branched-chain-amino-acid transaminase</fullName>
        <ecNumber evidence="7">2.6.1.42</ecNumber>
    </recommendedName>
</protein>
<comment type="pathway">
    <text evidence="4">Amino-acid biosynthesis; L-valine biosynthesis; L-valine from pyruvate: step 4/4.</text>
</comment>
<keyword evidence="18" id="KW-1185">Reference proteome</keyword>
<evidence type="ECO:0000256" key="13">
    <source>
        <dbReference type="ARBA" id="ARBA00048212"/>
    </source>
</evidence>
<dbReference type="UniPathway" id="UPA00049">
    <property type="reaction ID" value="UER00062"/>
</dbReference>
<comment type="cofactor">
    <cofactor evidence="1">
        <name>pyridoxal 5'-phosphate</name>
        <dbReference type="ChEBI" id="CHEBI:597326"/>
    </cofactor>
</comment>
<feature type="modified residue" description="N6-(pyridoxal phosphate)lysine" evidence="16">
    <location>
        <position position="195"/>
    </location>
</feature>
<keyword evidence="8 17" id="KW-0032">Aminotransferase</keyword>
<proteinExistence type="inferred from homology"/>
<evidence type="ECO:0000256" key="3">
    <source>
        <dbReference type="ARBA" id="ARBA00004824"/>
    </source>
</evidence>
<evidence type="ECO:0000256" key="1">
    <source>
        <dbReference type="ARBA" id="ARBA00001933"/>
    </source>
</evidence>
<evidence type="ECO:0000256" key="7">
    <source>
        <dbReference type="ARBA" id="ARBA00013053"/>
    </source>
</evidence>
<dbReference type="InterPro" id="IPR005786">
    <property type="entry name" value="B_amino_transII"/>
</dbReference>
<comment type="function">
    <text evidence="2">Acts on leucine, isoleucine and valine.</text>
</comment>
<reference evidence="18" key="1">
    <citation type="submission" date="2016-10" db="EMBL/GenBank/DDBJ databases">
        <authorList>
            <person name="Varghese N."/>
            <person name="Submissions S."/>
        </authorList>
    </citation>
    <scope>NUCLEOTIDE SEQUENCE [LARGE SCALE GENOMIC DNA]</scope>
    <source>
        <strain evidence="18">CGMCC 1.12402</strain>
    </source>
</reference>
<keyword evidence="12" id="KW-0100">Branched-chain amino acid biosynthesis</keyword>
<dbReference type="EMBL" id="FOIR01000001">
    <property type="protein sequence ID" value="SEW08351.1"/>
    <property type="molecule type" value="Genomic_DNA"/>
</dbReference>
<dbReference type="SUPFAM" id="SSF56752">
    <property type="entry name" value="D-aminoacid aminotransferase-like PLP-dependent enzymes"/>
    <property type="match status" value="1"/>
</dbReference>
<evidence type="ECO:0000256" key="9">
    <source>
        <dbReference type="ARBA" id="ARBA00022605"/>
    </source>
</evidence>
<evidence type="ECO:0000256" key="12">
    <source>
        <dbReference type="ARBA" id="ARBA00023304"/>
    </source>
</evidence>
<dbReference type="InterPro" id="IPR043132">
    <property type="entry name" value="BCAT-like_C"/>
</dbReference>
<evidence type="ECO:0000256" key="10">
    <source>
        <dbReference type="ARBA" id="ARBA00022679"/>
    </source>
</evidence>
<sequence length="354" mass="39543">MIDTATIRIEKTAQSRINELDETNIPFGQLYSDHMFMADYVNGEWKDLRITPYQNISISPANTTLHYAITIFEGLKAYRNEAGEIIIFRPQANAQRLNISAERMCIPEVPEDLFMDALTELIKLDSSWVPSAPNTSLYIRPFVFGTDEYIGIRPSQNFRFMIITCPVGAYYSKPVNVKIETKFSRAFEGGTGFAKAGGNYAASLYPARLAQQQGFDQLIWTDGKTHEYVEESGTMNLVFIIDGKLMTAPTSGTILKGITRDSVLTIAKEWGIEVIEKPLAVKEIVEAAKAGRLQEAFGVGTAATIAPIGKIGFEDETFELPSPENWTISKRILDELNAIRTGKKEDTHGWTYKV</sequence>
<dbReference type="GO" id="GO:0009099">
    <property type="term" value="P:L-valine biosynthetic process"/>
    <property type="evidence" value="ECO:0007669"/>
    <property type="project" value="UniProtKB-UniPathway"/>
</dbReference>
<evidence type="ECO:0000256" key="11">
    <source>
        <dbReference type="ARBA" id="ARBA00022898"/>
    </source>
</evidence>
<dbReference type="NCBIfam" id="TIGR01123">
    <property type="entry name" value="ilvE_II"/>
    <property type="match status" value="1"/>
</dbReference>